<dbReference type="InterPro" id="IPR029063">
    <property type="entry name" value="SAM-dependent_MTases_sf"/>
</dbReference>
<accession>A0A3P8KWS1</accession>
<keyword evidence="4" id="KW-1185">Reference proteome</keyword>
<sequence>MNFIYKNRDCLDFIKELKQNFSYPIFDAVITDPPYNISRENNFNTIGRNGINLVFEIMDLTRKNELRKFHL</sequence>
<evidence type="ECO:0000313" key="2">
    <source>
        <dbReference type="EMBL" id="VDR41907.1"/>
    </source>
</evidence>
<dbReference type="GO" id="GO:0003676">
    <property type="term" value="F:nucleic acid binding"/>
    <property type="evidence" value="ECO:0007669"/>
    <property type="project" value="InterPro"/>
</dbReference>
<dbReference type="Proteomes" id="UP001058569">
    <property type="component" value="Chromosome"/>
</dbReference>
<dbReference type="RefSeq" id="WP_218017466.1">
    <property type="nucleotide sequence ID" value="NZ_CP101806.1"/>
</dbReference>
<reference evidence="2 3" key="1">
    <citation type="submission" date="2018-12" db="EMBL/GenBank/DDBJ databases">
        <authorList>
            <consortium name="Pathogen Informatics"/>
        </authorList>
    </citation>
    <scope>NUCLEOTIDE SEQUENCE [LARGE SCALE GENOMIC DNA]</scope>
    <source>
        <strain evidence="2 3">NCTC10126</strain>
    </source>
</reference>
<proteinExistence type="predicted"/>
<dbReference type="GO" id="GO:0032259">
    <property type="term" value="P:methylation"/>
    <property type="evidence" value="ECO:0007669"/>
    <property type="project" value="InterPro"/>
</dbReference>
<dbReference type="PROSITE" id="PS00092">
    <property type="entry name" value="N6_MTASE"/>
    <property type="match status" value="1"/>
</dbReference>
<dbReference type="Proteomes" id="UP000280036">
    <property type="component" value="Unassembled WGS sequence"/>
</dbReference>
<dbReference type="Gene3D" id="3.40.50.150">
    <property type="entry name" value="Vaccinia Virus protein VP39"/>
    <property type="match status" value="1"/>
</dbReference>
<protein>
    <submittedName>
        <fullName evidence="2">Uncharacterized protein</fullName>
    </submittedName>
</protein>
<evidence type="ECO:0000313" key="3">
    <source>
        <dbReference type="Proteomes" id="UP000280036"/>
    </source>
</evidence>
<dbReference type="AlphaFoldDB" id="A0A3P8KWS1"/>
<dbReference type="InterPro" id="IPR002052">
    <property type="entry name" value="DNA_methylase_N6_adenine_CS"/>
</dbReference>
<organism evidence="2 3">
    <name type="scientific">Mycoplasmopsis caviae</name>
    <dbReference type="NCBI Taxonomy" id="55603"/>
    <lineage>
        <taxon>Bacteria</taxon>
        <taxon>Bacillati</taxon>
        <taxon>Mycoplasmatota</taxon>
        <taxon>Mycoplasmoidales</taxon>
        <taxon>Metamycoplasmataceae</taxon>
        <taxon>Mycoplasmopsis</taxon>
    </lineage>
</organism>
<evidence type="ECO:0000313" key="4">
    <source>
        <dbReference type="Proteomes" id="UP001058569"/>
    </source>
</evidence>
<dbReference type="EMBL" id="UZVY01000001">
    <property type="protein sequence ID" value="VDR41907.1"/>
    <property type="molecule type" value="Genomic_DNA"/>
</dbReference>
<name>A0A3P8KWS1_9BACT</name>
<reference evidence="1" key="2">
    <citation type="submission" date="2022-07" db="EMBL/GenBank/DDBJ databases">
        <title>Complete genome of Mycoplasma caviae type strain G122.</title>
        <authorList>
            <person name="Spergser J."/>
        </authorList>
    </citation>
    <scope>NUCLEOTIDE SEQUENCE</scope>
    <source>
        <strain evidence="1">G122</strain>
    </source>
</reference>
<evidence type="ECO:0000313" key="1">
    <source>
        <dbReference type="EMBL" id="UUD35314.1"/>
    </source>
</evidence>
<dbReference type="GO" id="GO:0008168">
    <property type="term" value="F:methyltransferase activity"/>
    <property type="evidence" value="ECO:0007669"/>
    <property type="project" value="InterPro"/>
</dbReference>
<dbReference type="SUPFAM" id="SSF53335">
    <property type="entry name" value="S-adenosyl-L-methionine-dependent methyltransferases"/>
    <property type="match status" value="1"/>
</dbReference>
<gene>
    <name evidence="2" type="ORF">NCTC10126_00396</name>
    <name evidence="1" type="ORF">NPA07_00340</name>
</gene>
<dbReference type="EMBL" id="CP101806">
    <property type="protein sequence ID" value="UUD35314.1"/>
    <property type="molecule type" value="Genomic_DNA"/>
</dbReference>